<dbReference type="Proteomes" id="UP000217199">
    <property type="component" value="Unassembled WGS sequence"/>
</dbReference>
<protein>
    <submittedName>
        <fullName evidence="2">Uncharacterized protein</fullName>
    </submittedName>
</protein>
<proteinExistence type="predicted"/>
<organism evidence="2 3">
    <name type="scientific">Pyrrhoderma noxium</name>
    <dbReference type="NCBI Taxonomy" id="2282107"/>
    <lineage>
        <taxon>Eukaryota</taxon>
        <taxon>Fungi</taxon>
        <taxon>Dikarya</taxon>
        <taxon>Basidiomycota</taxon>
        <taxon>Agaricomycotina</taxon>
        <taxon>Agaricomycetes</taxon>
        <taxon>Hymenochaetales</taxon>
        <taxon>Hymenochaetaceae</taxon>
        <taxon>Pyrrhoderma</taxon>
    </lineage>
</organism>
<sequence>MKKSSKSGKFTRPPSTYEQLVSKTVTIQEILNPLGIDTNKGLALVLRSLGNILSQYGDFKDEGSRYKLSKDQVVIINSTAYLLKNFDESSVLGKRKTSCRSQSEQPKKRKTNHETESATEAASVTTLPIKKLSPVIINEINNTIIAALALRSMKSNLITPSLVDYWDAGFVRPWYKYVIRDNITEIHVTIKGTLLDRWEGGIFEGEEGIITSILQPKTPRIFNKSGLNAFALIRFLRREPEYHPEEIGISFEYLRPILPEKVGEGIKVFSVPHKSMDTLIGSKWTVCGREIHASKTDSPADLRLRELTALESKLGELSFPRAYLVRCDPS</sequence>
<evidence type="ECO:0000313" key="3">
    <source>
        <dbReference type="Proteomes" id="UP000217199"/>
    </source>
</evidence>
<gene>
    <name evidence="2" type="ORF">PNOK_0720700</name>
</gene>
<evidence type="ECO:0000256" key="1">
    <source>
        <dbReference type="SAM" id="MobiDB-lite"/>
    </source>
</evidence>
<accession>A0A286UC21</accession>
<name>A0A286UC21_9AGAM</name>
<keyword evidence="3" id="KW-1185">Reference proteome</keyword>
<dbReference type="AlphaFoldDB" id="A0A286UC21"/>
<reference evidence="2 3" key="1">
    <citation type="journal article" date="2017" name="Mol. Ecol.">
        <title>Comparative and population genomic landscape of Phellinus noxius: A hypervariable fungus causing root rot in trees.</title>
        <authorList>
            <person name="Chung C.L."/>
            <person name="Lee T.J."/>
            <person name="Akiba M."/>
            <person name="Lee H.H."/>
            <person name="Kuo T.H."/>
            <person name="Liu D."/>
            <person name="Ke H.M."/>
            <person name="Yokoi T."/>
            <person name="Roa M.B."/>
            <person name="Lu M.J."/>
            <person name="Chang Y.Y."/>
            <person name="Ann P.J."/>
            <person name="Tsai J.N."/>
            <person name="Chen C.Y."/>
            <person name="Tzean S.S."/>
            <person name="Ota Y."/>
            <person name="Hattori T."/>
            <person name="Sahashi N."/>
            <person name="Liou R.F."/>
            <person name="Kikuchi T."/>
            <person name="Tsai I.J."/>
        </authorList>
    </citation>
    <scope>NUCLEOTIDE SEQUENCE [LARGE SCALE GENOMIC DNA]</scope>
    <source>
        <strain evidence="2 3">FFPRI411160</strain>
    </source>
</reference>
<dbReference type="InParanoid" id="A0A286UC21"/>
<feature type="region of interest" description="Disordered" evidence="1">
    <location>
        <begin position="94"/>
        <end position="120"/>
    </location>
</feature>
<evidence type="ECO:0000313" key="2">
    <source>
        <dbReference type="EMBL" id="PAV17143.1"/>
    </source>
</evidence>
<dbReference type="EMBL" id="NBII01000007">
    <property type="protein sequence ID" value="PAV17143.1"/>
    <property type="molecule type" value="Genomic_DNA"/>
</dbReference>
<comment type="caution">
    <text evidence="2">The sequence shown here is derived from an EMBL/GenBank/DDBJ whole genome shotgun (WGS) entry which is preliminary data.</text>
</comment>